<dbReference type="EMBL" id="ADBJ01000062">
    <property type="protein sequence ID" value="EFA74644.1"/>
    <property type="molecule type" value="Genomic_DNA"/>
</dbReference>
<dbReference type="Gene3D" id="1.10.510.10">
    <property type="entry name" value="Transferase(Phosphotransferase) domain 1"/>
    <property type="match status" value="1"/>
</dbReference>
<reference evidence="3 4" key="1">
    <citation type="journal article" date="2011" name="Genome Res.">
        <title>Phylogeny-wide analysis of social amoeba genomes highlights ancient origins for complex intercellular communication.</title>
        <authorList>
            <person name="Heidel A.J."/>
            <person name="Lawal H.M."/>
            <person name="Felder M."/>
            <person name="Schilde C."/>
            <person name="Helps N.R."/>
            <person name="Tunggal B."/>
            <person name="Rivero F."/>
            <person name="John U."/>
            <person name="Schleicher M."/>
            <person name="Eichinger L."/>
            <person name="Platzer M."/>
            <person name="Noegel A.A."/>
            <person name="Schaap P."/>
            <person name="Gloeckner G."/>
        </authorList>
    </citation>
    <scope>NUCLEOTIDE SEQUENCE [LARGE SCALE GENOMIC DNA]</scope>
    <source>
        <strain evidence="4">ATCC 26659 / Pp 5 / PN500</strain>
    </source>
</reference>
<comment type="similarity">
    <text evidence="1">Belongs to the protein kinase superfamily. STE Ser/Thr protein kinase family.</text>
</comment>
<organism evidence="3 4">
    <name type="scientific">Heterostelium pallidum (strain ATCC 26659 / Pp 5 / PN500)</name>
    <name type="common">Cellular slime mold</name>
    <name type="synonym">Polysphondylium pallidum</name>
    <dbReference type="NCBI Taxonomy" id="670386"/>
    <lineage>
        <taxon>Eukaryota</taxon>
        <taxon>Amoebozoa</taxon>
        <taxon>Evosea</taxon>
        <taxon>Eumycetozoa</taxon>
        <taxon>Dictyostelia</taxon>
        <taxon>Acytosteliales</taxon>
        <taxon>Acytosteliaceae</taxon>
        <taxon>Heterostelium</taxon>
    </lineage>
</organism>
<gene>
    <name evidence="3" type="ORF">PPL_11613</name>
</gene>
<dbReference type="InterPro" id="IPR008271">
    <property type="entry name" value="Ser/Thr_kinase_AS"/>
</dbReference>
<comment type="caution">
    <text evidence="3">The sequence shown here is derived from an EMBL/GenBank/DDBJ whole genome shotgun (WGS) entry which is preliminary data.</text>
</comment>
<dbReference type="InterPro" id="IPR008615">
    <property type="entry name" value="FNIP"/>
</dbReference>
<evidence type="ECO:0000256" key="1">
    <source>
        <dbReference type="ARBA" id="ARBA00025754"/>
    </source>
</evidence>
<dbReference type="InterPro" id="IPR051251">
    <property type="entry name" value="STK_FNIP-Repeat"/>
</dbReference>
<evidence type="ECO:0000313" key="3">
    <source>
        <dbReference type="EMBL" id="EFA74644.1"/>
    </source>
</evidence>
<dbReference type="CDD" id="cd00180">
    <property type="entry name" value="PKc"/>
    <property type="match status" value="1"/>
</dbReference>
<dbReference type="InterPro" id="IPR011009">
    <property type="entry name" value="Kinase-like_dom_sf"/>
</dbReference>
<evidence type="ECO:0000259" key="2">
    <source>
        <dbReference type="PROSITE" id="PS50011"/>
    </source>
</evidence>
<dbReference type="PROSITE" id="PS50011">
    <property type="entry name" value="PROTEIN_KINASE_DOM"/>
    <property type="match status" value="1"/>
</dbReference>
<dbReference type="GO" id="GO:0005524">
    <property type="term" value="F:ATP binding"/>
    <property type="evidence" value="ECO:0007669"/>
    <property type="project" value="InterPro"/>
</dbReference>
<keyword evidence="4" id="KW-1185">Reference proteome</keyword>
<name>D3BV87_HETP5</name>
<dbReference type="PROSITE" id="PS00108">
    <property type="entry name" value="PROTEIN_KINASE_ST"/>
    <property type="match status" value="1"/>
</dbReference>
<dbReference type="Pfam" id="PF05725">
    <property type="entry name" value="FNIP"/>
    <property type="match status" value="3"/>
</dbReference>
<proteinExistence type="inferred from homology"/>
<protein>
    <recommendedName>
        <fullName evidence="2">Protein kinase domain-containing protein</fullName>
    </recommendedName>
</protein>
<dbReference type="Pfam" id="PF00069">
    <property type="entry name" value="Pkinase"/>
    <property type="match status" value="1"/>
</dbReference>
<dbReference type="GeneID" id="31367081"/>
<accession>D3BV87</accession>
<dbReference type="InterPro" id="IPR000719">
    <property type="entry name" value="Prot_kinase_dom"/>
</dbReference>
<feature type="domain" description="Protein kinase" evidence="2">
    <location>
        <begin position="114"/>
        <end position="426"/>
    </location>
</feature>
<dbReference type="PANTHER" id="PTHR32134:SF169">
    <property type="entry name" value="FNIP REPEAT-CONTAINING PROTEIN-RELATED"/>
    <property type="match status" value="1"/>
</dbReference>
<dbReference type="PANTHER" id="PTHR32134">
    <property type="entry name" value="FNIP REPEAT-CONTAINING PROTEIN"/>
    <property type="match status" value="1"/>
</dbReference>
<evidence type="ECO:0000313" key="4">
    <source>
        <dbReference type="Proteomes" id="UP000001396"/>
    </source>
</evidence>
<sequence length="698" mass="80595">MTFLKTDRKLNGRSILEFTSVGRTCRFIVLFQNENHDLNNNDEQQREIVSMRNINSRNNVIVIPENVDPHYHLIIIKLHSLQDSISICTLQLNKSQSYTINNTESLFKHNVDYFKQTHIINNKRYHSISKFLNSLNEVYLVCDIDKRMINYKAKEKETEKKTEKQTVEETDKVKEKDDKNYIRALNEIKAMELLKGNVKFVQLFDYHDDTHNQIFHIITKYCLGGDLDQEYKYLADHDQIFTESNIREYISQLFNILLDLDRLGIVHCDIKPSNIFIDGWSLILGDFGCCKFIDKSTITQDRDTNVEIPDISELKIKNEVTDPTIFDLNPSTLEKATRGTFGYISPEAKRREYAPSCDIFSIGSTILRLLCCHQEDSSYHQLFKSTGEIIISECRYSQQLIDFINRLLEPSPKNRESLQQLLQQYIETITENHSITFNVNTTFINNSTNITELKFGDEFNRPLEPNSLPPNLKSLSFGLNFNQQIHIGVLPHSLLHLTFGKGFNQKLVRGTLSNSLLSLVLGNGFNEKLSKGVLPQSLMSLTMLGYNQRLEIEDLPHNLEMLHFGSFNRYLDSGVLPQSLRDLQLNSYSHMIGIDVLPSSLQRIILHDSSQLSACNFDNFNDQMQISDDDIKNKRIPLPKSMESLVIGGYYNHKSENSKSLKIDIQHKYIYEASLLSCSNSSRGEYITSLLLKRSYKN</sequence>
<dbReference type="Proteomes" id="UP000001396">
    <property type="component" value="Unassembled WGS sequence"/>
</dbReference>
<dbReference type="InParanoid" id="D3BV87"/>
<dbReference type="STRING" id="670386.D3BV87"/>
<dbReference type="AlphaFoldDB" id="D3BV87"/>
<dbReference type="GO" id="GO:0004672">
    <property type="term" value="F:protein kinase activity"/>
    <property type="evidence" value="ECO:0007669"/>
    <property type="project" value="InterPro"/>
</dbReference>
<dbReference type="RefSeq" id="XP_020426778.1">
    <property type="nucleotide sequence ID" value="XM_020582362.1"/>
</dbReference>
<dbReference type="SMART" id="SM00220">
    <property type="entry name" value="S_TKc"/>
    <property type="match status" value="1"/>
</dbReference>
<dbReference type="SUPFAM" id="SSF56112">
    <property type="entry name" value="Protein kinase-like (PK-like)"/>
    <property type="match status" value="1"/>
</dbReference>